<evidence type="ECO:0000256" key="3">
    <source>
        <dbReference type="ARBA" id="ARBA00011233"/>
    </source>
</evidence>
<evidence type="ECO:0000256" key="5">
    <source>
        <dbReference type="ARBA" id="ARBA00023277"/>
    </source>
</evidence>
<dbReference type="PANTHER" id="PTHR30246:SF1">
    <property type="entry name" value="2-DEHYDRO-3-DEOXY-6-PHOSPHOGALACTONATE ALDOLASE-RELATED"/>
    <property type="match status" value="1"/>
</dbReference>
<evidence type="ECO:0000313" key="8">
    <source>
        <dbReference type="Proteomes" id="UP000639051"/>
    </source>
</evidence>
<protein>
    <submittedName>
        <fullName evidence="7">Bifunctional 4-hydroxy-2-oxoglutarate aldolase/2-dehydro-3-deoxy-phosphogluconate aldolase</fullName>
    </submittedName>
</protein>
<dbReference type="Pfam" id="PF01081">
    <property type="entry name" value="Aldolase"/>
    <property type="match status" value="1"/>
</dbReference>
<comment type="caution">
    <text evidence="7">The sequence shown here is derived from an EMBL/GenBank/DDBJ whole genome shotgun (WGS) entry which is preliminary data.</text>
</comment>
<dbReference type="CDD" id="cd00452">
    <property type="entry name" value="KDPG_aldolase"/>
    <property type="match status" value="1"/>
</dbReference>
<evidence type="ECO:0000256" key="4">
    <source>
        <dbReference type="ARBA" id="ARBA00023239"/>
    </source>
</evidence>
<dbReference type="InterPro" id="IPR000887">
    <property type="entry name" value="Aldlse_KDPG_KHG"/>
</dbReference>
<keyword evidence="8" id="KW-1185">Reference proteome</keyword>
<dbReference type="PROSITE" id="PS00160">
    <property type="entry name" value="ALDOLASE_KDPG_KHG_2"/>
    <property type="match status" value="1"/>
</dbReference>
<evidence type="ECO:0000256" key="2">
    <source>
        <dbReference type="ARBA" id="ARBA00006906"/>
    </source>
</evidence>
<organism evidence="7 8">
    <name type="scientific">Sinomonas cellulolyticus</name>
    <dbReference type="NCBI Taxonomy" id="2801916"/>
    <lineage>
        <taxon>Bacteria</taxon>
        <taxon>Bacillati</taxon>
        <taxon>Actinomycetota</taxon>
        <taxon>Actinomycetes</taxon>
        <taxon>Micrococcales</taxon>
        <taxon>Micrococcaceae</taxon>
        <taxon>Sinomonas</taxon>
    </lineage>
</organism>
<comment type="similarity">
    <text evidence="2">Belongs to the KHG/KDPG aldolase family.</text>
</comment>
<sequence length="251" mass="26033">MRVLLRQGDQGTPDGCRRRRPCASGRSPGVNAVIAERQAVSPILQESPVVAVLRARTASEYRPVIEALLEGGVRSIELTLSTGGVFDVLQDLVEGYQEAEIGVGTITTVEQAREALDQGARFLVTPVTDLAVIELAASRGVPAYPGGLTPTELHAGWAAGASAVKLFPASAVGPGYISQLRGPFPDMQVLPSGGIDLADIDAWISAGAVAVSVGGPLVQDAFAGGDLKDLTARATLASQRARDARQRQGAS</sequence>
<dbReference type="Gene3D" id="3.20.20.70">
    <property type="entry name" value="Aldolase class I"/>
    <property type="match status" value="1"/>
</dbReference>
<dbReference type="InterPro" id="IPR031338">
    <property type="entry name" value="KDPG/KHG_AS_2"/>
</dbReference>
<evidence type="ECO:0000313" key="7">
    <source>
        <dbReference type="EMBL" id="MBL0704001.1"/>
    </source>
</evidence>
<dbReference type="PANTHER" id="PTHR30246">
    <property type="entry name" value="2-KETO-3-DEOXY-6-PHOSPHOGLUCONATE ALDOLASE"/>
    <property type="match status" value="1"/>
</dbReference>
<comment type="subunit">
    <text evidence="3">Homotrimer.</text>
</comment>
<evidence type="ECO:0000256" key="1">
    <source>
        <dbReference type="ARBA" id="ARBA00004761"/>
    </source>
</evidence>
<accession>A0ABS1JXB8</accession>
<feature type="region of interest" description="Disordered" evidence="6">
    <location>
        <begin position="1"/>
        <end position="26"/>
    </location>
</feature>
<name>A0ABS1JXB8_9MICC</name>
<dbReference type="EMBL" id="JAERRC010000002">
    <property type="protein sequence ID" value="MBL0704001.1"/>
    <property type="molecule type" value="Genomic_DNA"/>
</dbReference>
<proteinExistence type="inferred from homology"/>
<gene>
    <name evidence="7" type="ORF">JJE72_00590</name>
</gene>
<reference evidence="7 8" key="1">
    <citation type="submission" date="2021-01" db="EMBL/GenBank/DDBJ databases">
        <title>Genome public.</title>
        <authorList>
            <person name="Liu C."/>
            <person name="Sun Q."/>
        </authorList>
    </citation>
    <scope>NUCLEOTIDE SEQUENCE [LARGE SCALE GENOMIC DNA]</scope>
    <source>
        <strain evidence="7 8">JC656</strain>
    </source>
</reference>
<dbReference type="SUPFAM" id="SSF51569">
    <property type="entry name" value="Aldolase"/>
    <property type="match status" value="1"/>
</dbReference>
<keyword evidence="4" id="KW-0456">Lyase</keyword>
<evidence type="ECO:0000256" key="6">
    <source>
        <dbReference type="SAM" id="MobiDB-lite"/>
    </source>
</evidence>
<dbReference type="Proteomes" id="UP000639051">
    <property type="component" value="Unassembled WGS sequence"/>
</dbReference>
<keyword evidence="5" id="KW-0119">Carbohydrate metabolism</keyword>
<comment type="pathway">
    <text evidence="1">Carbohydrate acid metabolism.</text>
</comment>
<dbReference type="InterPro" id="IPR013785">
    <property type="entry name" value="Aldolase_TIM"/>
</dbReference>
<dbReference type="NCBIfam" id="TIGR01182">
    <property type="entry name" value="eda"/>
    <property type="match status" value="1"/>
</dbReference>